<dbReference type="RefSeq" id="WP_263541322.1">
    <property type="nucleotide sequence ID" value="NZ_JAOVZO020000020.1"/>
</dbReference>
<evidence type="ECO:0000256" key="1">
    <source>
        <dbReference type="SAM" id="SignalP"/>
    </source>
</evidence>
<gene>
    <name evidence="2" type="ORF">OD750_024875</name>
</gene>
<proteinExistence type="predicted"/>
<dbReference type="Gene3D" id="2.130.10.10">
    <property type="entry name" value="YVTN repeat-like/Quinoprotein amine dehydrogenase"/>
    <property type="match status" value="2"/>
</dbReference>
<evidence type="ECO:0000313" key="3">
    <source>
        <dbReference type="Proteomes" id="UP001139971"/>
    </source>
</evidence>
<evidence type="ECO:0008006" key="4">
    <source>
        <dbReference type="Google" id="ProtNLM"/>
    </source>
</evidence>
<sequence length="451" mass="47595">MCFLRSACRWLFLAFCCWVVPSVAAADCEYRLLVSGYYSNVHIYDACSGAHLRKLDEAGRINGAQAVKIGPDGLLWVVSEEAGKILRYRADTYDFVDTFADVGLGWGATGIAFGGDGDVYVSSYATNVLRRYAIATGARIGADLVAGAILRGPDNGLLTGPDGKLYIPGYDTSNIVRYDPAAGTFGVFVPSQANGIRRTRGLLVSPDGAKLYVSSERSGQILRYVLATGAFDREIARGLGIVTGLAWHPDGSLLAAVGDAATGRVVKLDPETGTERAVLVQPLSGGLSGPTYVAVIPAPAAVATPDPATIGSQYWITGLATLAGNTLDIPDAYTTLGTGFGPAFDPAQVRRLPWGRIKLTFTNCTEAMFEWQSSAAGTAGFGSGSYRVQRILRNQATTACEAAGFANAPNKLWIGGAWYGGEARSGEGLMLDVTAEGMVFVAWFTHRPAGM</sequence>
<evidence type="ECO:0000313" key="2">
    <source>
        <dbReference type="EMBL" id="MDC8015775.1"/>
    </source>
</evidence>
<dbReference type="InterPro" id="IPR015943">
    <property type="entry name" value="WD40/YVTN_repeat-like_dom_sf"/>
</dbReference>
<dbReference type="AlphaFoldDB" id="A0A9X3YQQ9"/>
<dbReference type="EMBL" id="JAOVZO020000020">
    <property type="protein sequence ID" value="MDC8015775.1"/>
    <property type="molecule type" value="Genomic_DNA"/>
</dbReference>
<name>A0A9X3YQQ9_9GAMM</name>
<dbReference type="PANTHER" id="PTHR40274">
    <property type="entry name" value="VIRGINIAMYCIN B LYASE"/>
    <property type="match status" value="1"/>
</dbReference>
<comment type="caution">
    <text evidence="2">The sequence shown here is derived from an EMBL/GenBank/DDBJ whole genome shotgun (WGS) entry which is preliminary data.</text>
</comment>
<accession>A0A9X3YQQ9</accession>
<protein>
    <recommendedName>
        <fullName evidence="4">SMP-30/gluconolaconase/LRE-like protein</fullName>
    </recommendedName>
</protein>
<dbReference type="Proteomes" id="UP001139971">
    <property type="component" value="Unassembled WGS sequence"/>
</dbReference>
<keyword evidence="1" id="KW-0732">Signal</keyword>
<feature type="signal peptide" evidence="1">
    <location>
        <begin position="1"/>
        <end position="25"/>
    </location>
</feature>
<reference evidence="2" key="1">
    <citation type="submission" date="2023-02" db="EMBL/GenBank/DDBJ databases">
        <title>Tahibacter soli sp. nov. isolated from soil.</title>
        <authorList>
            <person name="Baek J.H."/>
            <person name="Lee J.K."/>
            <person name="Choi D.G."/>
            <person name="Jeon C.O."/>
        </authorList>
    </citation>
    <scope>NUCLEOTIDE SEQUENCE</scope>
    <source>
        <strain evidence="2">BL</strain>
    </source>
</reference>
<dbReference type="InterPro" id="IPR051344">
    <property type="entry name" value="Vgb"/>
</dbReference>
<feature type="chain" id="PRO_5040790209" description="SMP-30/gluconolaconase/LRE-like protein" evidence="1">
    <location>
        <begin position="26"/>
        <end position="451"/>
    </location>
</feature>
<dbReference type="PANTHER" id="PTHR40274:SF3">
    <property type="entry name" value="VIRGINIAMYCIN B LYASE"/>
    <property type="match status" value="1"/>
</dbReference>
<organism evidence="2 3">
    <name type="scientific">Tahibacter soli</name>
    <dbReference type="NCBI Taxonomy" id="2983605"/>
    <lineage>
        <taxon>Bacteria</taxon>
        <taxon>Pseudomonadati</taxon>
        <taxon>Pseudomonadota</taxon>
        <taxon>Gammaproteobacteria</taxon>
        <taxon>Lysobacterales</taxon>
        <taxon>Rhodanobacteraceae</taxon>
        <taxon>Tahibacter</taxon>
    </lineage>
</organism>
<keyword evidence="3" id="KW-1185">Reference proteome</keyword>
<dbReference type="SUPFAM" id="SSF63829">
    <property type="entry name" value="Calcium-dependent phosphotriesterase"/>
    <property type="match status" value="1"/>
</dbReference>